<dbReference type="RefSeq" id="WP_379055963.1">
    <property type="nucleotide sequence ID" value="NZ_JBHTKB010000001.1"/>
</dbReference>
<evidence type="ECO:0000313" key="2">
    <source>
        <dbReference type="EMBL" id="MFD0912799.1"/>
    </source>
</evidence>
<feature type="transmembrane region" description="Helical" evidence="1">
    <location>
        <begin position="6"/>
        <end position="27"/>
    </location>
</feature>
<dbReference type="EMBL" id="JBHTKB010000001">
    <property type="protein sequence ID" value="MFD0912799.1"/>
    <property type="molecule type" value="Genomic_DNA"/>
</dbReference>
<dbReference type="InterPro" id="IPR019201">
    <property type="entry name" value="DUF2065"/>
</dbReference>
<keyword evidence="1" id="KW-1133">Transmembrane helix</keyword>
<evidence type="ECO:0000256" key="1">
    <source>
        <dbReference type="SAM" id="Phobius"/>
    </source>
</evidence>
<accession>A0ABW3F4M4</accession>
<comment type="caution">
    <text evidence="2">The sequence shown here is derived from an EMBL/GenBank/DDBJ whole genome shotgun (WGS) entry which is preliminary data.</text>
</comment>
<reference evidence="3" key="1">
    <citation type="journal article" date="2019" name="Int. J. Syst. Evol. Microbiol.">
        <title>The Global Catalogue of Microorganisms (GCM) 10K type strain sequencing project: providing services to taxonomists for standard genome sequencing and annotation.</title>
        <authorList>
            <consortium name="The Broad Institute Genomics Platform"/>
            <consortium name="The Broad Institute Genome Sequencing Center for Infectious Disease"/>
            <person name="Wu L."/>
            <person name="Ma J."/>
        </authorList>
    </citation>
    <scope>NUCLEOTIDE SEQUENCE [LARGE SCALE GENOMIC DNA]</scope>
    <source>
        <strain evidence="3">CCUG 58412</strain>
    </source>
</reference>
<feature type="transmembrane region" description="Helical" evidence="1">
    <location>
        <begin position="39"/>
        <end position="58"/>
    </location>
</feature>
<dbReference type="Pfam" id="PF09838">
    <property type="entry name" value="DUF2065"/>
    <property type="match status" value="1"/>
</dbReference>
<evidence type="ECO:0000313" key="3">
    <source>
        <dbReference type="Proteomes" id="UP001597128"/>
    </source>
</evidence>
<protein>
    <submittedName>
        <fullName evidence="2">DUF2065 domain-containing protein</fullName>
    </submittedName>
</protein>
<keyword evidence="1" id="KW-0812">Transmembrane</keyword>
<proteinExistence type="predicted"/>
<gene>
    <name evidence="2" type="ORF">ACFQ1Z_04505</name>
</gene>
<keyword evidence="1" id="KW-0472">Membrane</keyword>
<keyword evidence="3" id="KW-1185">Reference proteome</keyword>
<organism evidence="2 3">
    <name type="scientific">Methylophilus luteus</name>
    <dbReference type="NCBI Taxonomy" id="640108"/>
    <lineage>
        <taxon>Bacteria</taxon>
        <taxon>Pseudomonadati</taxon>
        <taxon>Pseudomonadota</taxon>
        <taxon>Betaproteobacteria</taxon>
        <taxon>Nitrosomonadales</taxon>
        <taxon>Methylophilaceae</taxon>
        <taxon>Methylophilus</taxon>
    </lineage>
</organism>
<sequence>MMNWWWLIGGVLLIEGLMPLLFTQAWRQTFEKLLQLRDGQIRFLGFVSAAVGLLLLWLNR</sequence>
<name>A0ABW3F4M4_9PROT</name>
<dbReference type="Proteomes" id="UP001597128">
    <property type="component" value="Unassembled WGS sequence"/>
</dbReference>